<dbReference type="EC" id="3.1.3.1" evidence="2"/>
<dbReference type="EMBL" id="JBDKWZ010000004">
    <property type="protein sequence ID" value="MEN7547914.1"/>
    <property type="molecule type" value="Genomic_DNA"/>
</dbReference>
<dbReference type="Pfam" id="PF09423">
    <property type="entry name" value="PhoD"/>
    <property type="match status" value="1"/>
</dbReference>
<keyword evidence="2" id="KW-0378">Hydrolase</keyword>
<proteinExistence type="predicted"/>
<dbReference type="InterPro" id="IPR018946">
    <property type="entry name" value="PhoD-like_MPP"/>
</dbReference>
<dbReference type="GO" id="GO:0004035">
    <property type="term" value="F:alkaline phosphatase activity"/>
    <property type="evidence" value="ECO:0007669"/>
    <property type="project" value="UniProtKB-EC"/>
</dbReference>
<comment type="caution">
    <text evidence="2">The sequence shown here is derived from an EMBL/GenBank/DDBJ whole genome shotgun (WGS) entry which is preliminary data.</text>
</comment>
<dbReference type="InterPro" id="IPR038607">
    <property type="entry name" value="PhoD-like_sf"/>
</dbReference>
<organism evidence="2 3">
    <name type="scientific">Rapidithrix thailandica</name>
    <dbReference type="NCBI Taxonomy" id="413964"/>
    <lineage>
        <taxon>Bacteria</taxon>
        <taxon>Pseudomonadati</taxon>
        <taxon>Bacteroidota</taxon>
        <taxon>Cytophagia</taxon>
        <taxon>Cytophagales</taxon>
        <taxon>Flammeovirgaceae</taxon>
        <taxon>Rapidithrix</taxon>
    </lineage>
</organism>
<dbReference type="RefSeq" id="WP_346820695.1">
    <property type="nucleotide sequence ID" value="NZ_JBDKWZ010000004.1"/>
</dbReference>
<name>A0AAW9S4M9_9BACT</name>
<accession>A0AAW9S4M9</accession>
<evidence type="ECO:0000313" key="3">
    <source>
        <dbReference type="Proteomes" id="UP001403385"/>
    </source>
</evidence>
<dbReference type="AlphaFoldDB" id="A0AAW9S4M9"/>
<protein>
    <submittedName>
        <fullName evidence="2">Alkaline phosphatase D family protein</fullName>
        <ecNumber evidence="2">3.1.3.1</ecNumber>
    </submittedName>
</protein>
<dbReference type="PANTHER" id="PTHR33987:SF1">
    <property type="entry name" value="CALCINEURIN-LIKE METALLO-PHOSPHOESTERASE SUPERFAMILY PROTEIN"/>
    <property type="match status" value="1"/>
</dbReference>
<dbReference type="PANTHER" id="PTHR33987">
    <property type="entry name" value="CALCINEURIN-LIKE METALLO-PHOSPHOESTERASE SUPERFAMILY PROTEIN"/>
    <property type="match status" value="1"/>
</dbReference>
<dbReference type="SUPFAM" id="SSF56300">
    <property type="entry name" value="Metallo-dependent phosphatases"/>
    <property type="match status" value="1"/>
</dbReference>
<reference evidence="2 3" key="1">
    <citation type="submission" date="2024-04" db="EMBL/GenBank/DDBJ databases">
        <title>Novel genus in family Flammeovirgaceae.</title>
        <authorList>
            <person name="Nguyen T.H."/>
            <person name="Vuong T.Q."/>
            <person name="Le H."/>
            <person name="Kim S.-G."/>
        </authorList>
    </citation>
    <scope>NUCLEOTIDE SEQUENCE [LARGE SCALE GENOMIC DNA]</scope>
    <source>
        <strain evidence="2 3">JCM 23209</strain>
    </source>
</reference>
<dbReference type="Gene3D" id="3.60.21.70">
    <property type="entry name" value="PhoD-like phosphatase"/>
    <property type="match status" value="1"/>
</dbReference>
<evidence type="ECO:0000259" key="1">
    <source>
        <dbReference type="Pfam" id="PF09423"/>
    </source>
</evidence>
<evidence type="ECO:0000313" key="2">
    <source>
        <dbReference type="EMBL" id="MEN7547914.1"/>
    </source>
</evidence>
<feature type="domain" description="PhoD-like phosphatase metallophosphatase" evidence="1">
    <location>
        <begin position="66"/>
        <end position="318"/>
    </location>
</feature>
<gene>
    <name evidence="2" type="ORF">AAG747_08340</name>
</gene>
<keyword evidence="3" id="KW-1185">Reference proteome</keyword>
<dbReference type="InterPro" id="IPR029052">
    <property type="entry name" value="Metallo-depent_PP-like"/>
</dbReference>
<sequence length="375" mass="43572">MKKQWIGLLACLYACLAWQCTSKKKEETQTTKEESVTPSYTKEHVVPEKVSKIAFGSCGYQDEPQPILQLAAEQNPDVFVFLGDNIYGDTKNMDTLRNKYKRLGAKEEFKNLSQSAHILATWDDHDYGWNDAGRHYPFKKESKEIFLDFWKAPADDIRHQREGIYTSTYFEAEGKTVQFILLDLRTFRDDLRKYEGQEVDTTKFHYGLDYWPYETADSTLMGTGQWLWLEEQLSIPADLRIVCSSSQFGITYNGYEAWANFPHEQQKLLDLIQKTQANGVMFISGDVHYAELSKLEREDNYPIYDLTSSGITSKWDFATPNDNRIAGAIMENHYGLIEIDWNPEDPVIHLKIVDINKEVRIHEQIKLSEIHYDKL</sequence>
<dbReference type="Proteomes" id="UP001403385">
    <property type="component" value="Unassembled WGS sequence"/>
</dbReference>
<dbReference type="CDD" id="cd07389">
    <property type="entry name" value="MPP_PhoD"/>
    <property type="match status" value="1"/>
</dbReference>